<feature type="transmembrane region" description="Helical" evidence="7">
    <location>
        <begin position="325"/>
        <end position="341"/>
    </location>
</feature>
<dbReference type="PANTHER" id="PTHR43129">
    <property type="entry name" value="FOSMIDOMYCIN RESISTANCE PROTEIN"/>
    <property type="match status" value="1"/>
</dbReference>
<reference evidence="9 10" key="1">
    <citation type="submission" date="2017-08" db="EMBL/GenBank/DDBJ databases">
        <title>Burning lignite coal seam in the remote Altai Mountains harbors a hydrogen-driven thermophilic microbial community.</title>
        <authorList>
            <person name="Kadnikov V.V."/>
            <person name="Mardanov A.V."/>
            <person name="Ivasenko D."/>
            <person name="Beletsky A.V."/>
            <person name="Karnachuk O.V."/>
            <person name="Ravin N.V."/>
        </authorList>
    </citation>
    <scope>NUCLEOTIDE SEQUENCE [LARGE SCALE GENOMIC DNA]</scope>
    <source>
        <strain evidence="9">AL33</strain>
    </source>
</reference>
<feature type="transmembrane region" description="Helical" evidence="7">
    <location>
        <begin position="258"/>
        <end position="276"/>
    </location>
</feature>
<dbReference type="Gene3D" id="1.20.1250.20">
    <property type="entry name" value="MFS general substrate transporter like domains"/>
    <property type="match status" value="2"/>
</dbReference>
<feature type="transmembrane region" description="Helical" evidence="7">
    <location>
        <begin position="194"/>
        <end position="215"/>
    </location>
</feature>
<feature type="transmembrane region" description="Helical" evidence="7">
    <location>
        <begin position="79"/>
        <end position="97"/>
    </location>
</feature>
<dbReference type="Pfam" id="PF07690">
    <property type="entry name" value="MFS_1"/>
    <property type="match status" value="1"/>
</dbReference>
<dbReference type="InterPro" id="IPR005829">
    <property type="entry name" value="Sugar_transporter_CS"/>
</dbReference>
<dbReference type="EMBL" id="PEBV01000012">
    <property type="protein sequence ID" value="PTQ53666.1"/>
    <property type="molecule type" value="Genomic_DNA"/>
</dbReference>
<proteinExistence type="predicted"/>
<dbReference type="CDD" id="cd17478">
    <property type="entry name" value="MFS_FsR"/>
    <property type="match status" value="1"/>
</dbReference>
<dbReference type="RefSeq" id="WP_273000040.1">
    <property type="nucleotide sequence ID" value="NZ_PEBV01000012.1"/>
</dbReference>
<feature type="transmembrane region" description="Helical" evidence="7">
    <location>
        <begin position="104"/>
        <end position="122"/>
    </location>
</feature>
<keyword evidence="4 7" id="KW-1133">Transmembrane helix</keyword>
<sequence length="454" mass="48096">MRATVGRKIPFPGASEEDKAPAKPATAREKGRRDPAMFLWILLAISLAHLFNDSMQAVIPAVFPILRENLALDYVQLGWVSFALYATASVLQPVIGLGTDRRPLVYLLPTGMLFSLAGMVTLASAREFHHVLLAVLLVGLGSAVFHPEASRVAHLASGPRRGLGQSIFQVGGNAGQSLAPLLSALIFVPFGQRAALYFALPAAATAGLMLAVAAWRKTIPNAHPFAPAGVRGPAERDRKTEAAAPHAVRHRLLTRARWALLVLVAFVFLRSWYHVGMSNFYAFYLIERSGLPVQRAQLYLFLFLAAGALGTLCGGPLADRFGRKTVLVFSMVGASPFALLLPHAGPALALAVMPILGFIVFSSFSVSVLYAQELFPGHVGAMSGLVIGLAFGMGAVGAVAVGAFIEHFGITLGMQALSVLPLLGTLAFLLPSDRHFHPGEPAGRLVAGPPAAGR</sequence>
<gene>
    <name evidence="9" type="ORF">HSCHL_1595</name>
</gene>
<feature type="transmembrane region" description="Helical" evidence="7">
    <location>
        <begin position="383"/>
        <end position="405"/>
    </location>
</feature>
<evidence type="ECO:0000313" key="10">
    <source>
        <dbReference type="Proteomes" id="UP000244180"/>
    </source>
</evidence>
<evidence type="ECO:0000259" key="8">
    <source>
        <dbReference type="PROSITE" id="PS50850"/>
    </source>
</evidence>
<feature type="compositionally biased region" description="Basic and acidic residues" evidence="6">
    <location>
        <begin position="16"/>
        <end position="29"/>
    </location>
</feature>
<evidence type="ECO:0000256" key="5">
    <source>
        <dbReference type="ARBA" id="ARBA00023136"/>
    </source>
</evidence>
<feature type="transmembrane region" description="Helical" evidence="7">
    <location>
        <begin position="347"/>
        <end position="371"/>
    </location>
</feature>
<dbReference type="PROSITE" id="PS50850">
    <property type="entry name" value="MFS"/>
    <property type="match status" value="1"/>
</dbReference>
<evidence type="ECO:0000256" key="7">
    <source>
        <dbReference type="SAM" id="Phobius"/>
    </source>
</evidence>
<evidence type="ECO:0000313" key="9">
    <source>
        <dbReference type="EMBL" id="PTQ53666.1"/>
    </source>
</evidence>
<evidence type="ECO:0000256" key="3">
    <source>
        <dbReference type="ARBA" id="ARBA00022692"/>
    </source>
</evidence>
<protein>
    <submittedName>
        <fullName evidence="9">Fosmidomycin resistance protein</fullName>
    </submittedName>
</protein>
<feature type="transmembrane region" description="Helical" evidence="7">
    <location>
        <begin position="128"/>
        <end position="146"/>
    </location>
</feature>
<organism evidence="9 10">
    <name type="scientific">Hydrogenibacillus schlegelii</name>
    <name type="common">Bacillus schlegelii</name>
    <dbReference type="NCBI Taxonomy" id="1484"/>
    <lineage>
        <taxon>Bacteria</taxon>
        <taxon>Bacillati</taxon>
        <taxon>Bacillota</taxon>
        <taxon>Bacilli</taxon>
        <taxon>Bacillales</taxon>
        <taxon>Bacillales Family X. Incertae Sedis</taxon>
        <taxon>Hydrogenibacillus</taxon>
    </lineage>
</organism>
<feature type="transmembrane region" description="Helical" evidence="7">
    <location>
        <begin position="411"/>
        <end position="430"/>
    </location>
</feature>
<feature type="region of interest" description="Disordered" evidence="6">
    <location>
        <begin position="1"/>
        <end position="29"/>
    </location>
</feature>
<evidence type="ECO:0000256" key="4">
    <source>
        <dbReference type="ARBA" id="ARBA00022989"/>
    </source>
</evidence>
<dbReference type="GO" id="GO:0005886">
    <property type="term" value="C:plasma membrane"/>
    <property type="evidence" value="ECO:0007669"/>
    <property type="project" value="UniProtKB-SubCell"/>
</dbReference>
<name>A0A2T5GBX2_HYDSH</name>
<evidence type="ECO:0000256" key="1">
    <source>
        <dbReference type="ARBA" id="ARBA00004651"/>
    </source>
</evidence>
<dbReference type="InterPro" id="IPR036259">
    <property type="entry name" value="MFS_trans_sf"/>
</dbReference>
<comment type="caution">
    <text evidence="9">The sequence shown here is derived from an EMBL/GenBank/DDBJ whole genome shotgun (WGS) entry which is preliminary data.</text>
</comment>
<feature type="domain" description="Major facilitator superfamily (MFS) profile" evidence="8">
    <location>
        <begin position="41"/>
        <end position="433"/>
    </location>
</feature>
<accession>A0A2T5GBX2</accession>
<keyword evidence="5 7" id="KW-0472">Membrane</keyword>
<dbReference type="InterPro" id="IPR020846">
    <property type="entry name" value="MFS_dom"/>
</dbReference>
<dbReference type="AlphaFoldDB" id="A0A2T5GBX2"/>
<dbReference type="PANTHER" id="PTHR43129:SF1">
    <property type="entry name" value="FOSMIDOMYCIN RESISTANCE PROTEIN"/>
    <property type="match status" value="1"/>
</dbReference>
<feature type="transmembrane region" description="Helical" evidence="7">
    <location>
        <begin position="167"/>
        <end position="188"/>
    </location>
</feature>
<comment type="subcellular location">
    <subcellularLocation>
        <location evidence="1">Cell membrane</location>
        <topology evidence="1">Multi-pass membrane protein</topology>
    </subcellularLocation>
</comment>
<dbReference type="GO" id="GO:0022857">
    <property type="term" value="F:transmembrane transporter activity"/>
    <property type="evidence" value="ECO:0007669"/>
    <property type="project" value="InterPro"/>
</dbReference>
<evidence type="ECO:0000256" key="6">
    <source>
        <dbReference type="SAM" id="MobiDB-lite"/>
    </source>
</evidence>
<keyword evidence="3 7" id="KW-0812">Transmembrane</keyword>
<dbReference type="Proteomes" id="UP000244180">
    <property type="component" value="Unassembled WGS sequence"/>
</dbReference>
<feature type="transmembrane region" description="Helical" evidence="7">
    <location>
        <begin position="38"/>
        <end position="59"/>
    </location>
</feature>
<dbReference type="PROSITE" id="PS00216">
    <property type="entry name" value="SUGAR_TRANSPORT_1"/>
    <property type="match status" value="1"/>
</dbReference>
<feature type="transmembrane region" description="Helical" evidence="7">
    <location>
        <begin position="296"/>
        <end position="318"/>
    </location>
</feature>
<dbReference type="SUPFAM" id="SSF103473">
    <property type="entry name" value="MFS general substrate transporter"/>
    <property type="match status" value="1"/>
</dbReference>
<keyword evidence="2" id="KW-0813">Transport</keyword>
<evidence type="ECO:0000256" key="2">
    <source>
        <dbReference type="ARBA" id="ARBA00022448"/>
    </source>
</evidence>
<dbReference type="InterPro" id="IPR011701">
    <property type="entry name" value="MFS"/>
</dbReference>